<reference evidence="2 3" key="1">
    <citation type="submission" date="2018-02" db="EMBL/GenBank/DDBJ databases">
        <title>The genomes of Aspergillus section Nigri reveals drivers in fungal speciation.</title>
        <authorList>
            <consortium name="DOE Joint Genome Institute"/>
            <person name="Vesth T.C."/>
            <person name="Nybo J."/>
            <person name="Theobald S."/>
            <person name="Brandl J."/>
            <person name="Frisvad J.C."/>
            <person name="Nielsen K.F."/>
            <person name="Lyhne E.K."/>
            <person name="Kogle M.E."/>
            <person name="Kuo A."/>
            <person name="Riley R."/>
            <person name="Clum A."/>
            <person name="Nolan M."/>
            <person name="Lipzen A."/>
            <person name="Salamov A."/>
            <person name="Henrissat B."/>
            <person name="Wiebenga A."/>
            <person name="De vries R.P."/>
            <person name="Grigoriev I.V."/>
            <person name="Mortensen U.H."/>
            <person name="Andersen M.R."/>
            <person name="Baker S.E."/>
        </authorList>
    </citation>
    <scope>NUCLEOTIDE SEQUENCE [LARGE SCALE GENOMIC DNA]</scope>
    <source>
        <strain evidence="2 3">CBS 101889</strain>
    </source>
</reference>
<dbReference type="InterPro" id="IPR018858">
    <property type="entry name" value="DUF2458"/>
</dbReference>
<accession>A0A395IBW5</accession>
<keyword evidence="3" id="KW-1185">Reference proteome</keyword>
<evidence type="ECO:0000256" key="1">
    <source>
        <dbReference type="SAM" id="MobiDB-lite"/>
    </source>
</evidence>
<dbReference type="GeneID" id="37197735"/>
<dbReference type="VEuPathDB" id="FungiDB:BO97DRAFT_385062"/>
<gene>
    <name evidence="2" type="ORF">BO97DRAFT_385062</name>
</gene>
<feature type="compositionally biased region" description="Polar residues" evidence="1">
    <location>
        <begin position="74"/>
        <end position="102"/>
    </location>
</feature>
<feature type="region of interest" description="Disordered" evidence="1">
    <location>
        <begin position="18"/>
        <end position="102"/>
    </location>
</feature>
<dbReference type="Proteomes" id="UP000248961">
    <property type="component" value="Unassembled WGS sequence"/>
</dbReference>
<protein>
    <submittedName>
        <fullName evidence="2">Uncharacterized protein</fullName>
    </submittedName>
</protein>
<sequence>MDYDSADLTSVLRTLSAFSNQQLPAPSLSDDITTTTNSQVHSPNDPQDSDSYEPSDILPSMPLTRQQPPQQQPKSLNPQTPTYAPLPRSQTPQNGTTGDSTSITTWNTALRHVMRTVAQNENLQGRIRWLIRRQHDHEKQWWQGREALVEKQQARVDKKKELDAVLRSVGAPVDDTKQISTAEEDQAELANYDTKVYKASRQMADAMIAELRGLGIPFFSIRKDLVLGADARSVIVNPFGQKETFITKQDLSQLQRRMLELLLDLCGEQ</sequence>
<dbReference type="AlphaFoldDB" id="A0A395IBW5"/>
<proteinExistence type="predicted"/>
<dbReference type="OrthoDB" id="5363415at2759"/>
<organism evidence="2 3">
    <name type="scientific">Aspergillus homomorphus (strain CBS 101889)</name>
    <dbReference type="NCBI Taxonomy" id="1450537"/>
    <lineage>
        <taxon>Eukaryota</taxon>
        <taxon>Fungi</taxon>
        <taxon>Dikarya</taxon>
        <taxon>Ascomycota</taxon>
        <taxon>Pezizomycotina</taxon>
        <taxon>Eurotiomycetes</taxon>
        <taxon>Eurotiomycetidae</taxon>
        <taxon>Eurotiales</taxon>
        <taxon>Aspergillaceae</taxon>
        <taxon>Aspergillus</taxon>
        <taxon>Aspergillus subgen. Circumdati</taxon>
    </lineage>
</organism>
<dbReference type="Pfam" id="PF10454">
    <property type="entry name" value="DUF2458"/>
    <property type="match status" value="1"/>
</dbReference>
<dbReference type="RefSeq" id="XP_025554808.1">
    <property type="nucleotide sequence ID" value="XM_025693446.1"/>
</dbReference>
<dbReference type="EMBL" id="KZ824271">
    <property type="protein sequence ID" value="RAL15654.1"/>
    <property type="molecule type" value="Genomic_DNA"/>
</dbReference>
<evidence type="ECO:0000313" key="3">
    <source>
        <dbReference type="Proteomes" id="UP000248961"/>
    </source>
</evidence>
<feature type="compositionally biased region" description="Polar residues" evidence="1">
    <location>
        <begin position="18"/>
        <end position="46"/>
    </location>
</feature>
<name>A0A395IBW5_ASPHC</name>
<evidence type="ECO:0000313" key="2">
    <source>
        <dbReference type="EMBL" id="RAL15654.1"/>
    </source>
</evidence>